<evidence type="ECO:0000256" key="1">
    <source>
        <dbReference type="SAM" id="Phobius"/>
    </source>
</evidence>
<keyword evidence="1" id="KW-0472">Membrane</keyword>
<sequence length="85" mass="10274">MFQSFTKSQQQLLSTYFRPLKLFASQVHYRSSGTNRTGGYEIKQTRFHLLRRKMERTFTKTYLQDFGFYSLESTVFFIFILGWFS</sequence>
<keyword evidence="1" id="KW-1133">Transmembrane helix</keyword>
<keyword evidence="2" id="KW-1185">Reference proteome</keyword>
<evidence type="ECO:0000313" key="3">
    <source>
        <dbReference type="WBParaSite" id="scf7180000418420.g2383"/>
    </source>
</evidence>
<feature type="transmembrane region" description="Helical" evidence="1">
    <location>
        <begin position="62"/>
        <end position="84"/>
    </location>
</feature>
<keyword evidence="1" id="KW-0812">Transmembrane</keyword>
<accession>A0A915NLA6</accession>
<protein>
    <submittedName>
        <fullName evidence="3">Uncharacterized protein</fullName>
    </submittedName>
</protein>
<organism evidence="2 3">
    <name type="scientific">Meloidogyne floridensis</name>
    <dbReference type="NCBI Taxonomy" id="298350"/>
    <lineage>
        <taxon>Eukaryota</taxon>
        <taxon>Metazoa</taxon>
        <taxon>Ecdysozoa</taxon>
        <taxon>Nematoda</taxon>
        <taxon>Chromadorea</taxon>
        <taxon>Rhabditida</taxon>
        <taxon>Tylenchina</taxon>
        <taxon>Tylenchomorpha</taxon>
        <taxon>Tylenchoidea</taxon>
        <taxon>Meloidogynidae</taxon>
        <taxon>Meloidogyninae</taxon>
        <taxon>Meloidogyne</taxon>
    </lineage>
</organism>
<reference evidence="3" key="1">
    <citation type="submission" date="2022-11" db="UniProtKB">
        <authorList>
            <consortium name="WormBaseParasite"/>
        </authorList>
    </citation>
    <scope>IDENTIFICATION</scope>
</reference>
<name>A0A915NLA6_9BILA</name>
<proteinExistence type="predicted"/>
<dbReference type="Proteomes" id="UP000887560">
    <property type="component" value="Unplaced"/>
</dbReference>
<dbReference type="WBParaSite" id="scf7180000418420.g2383">
    <property type="protein sequence ID" value="scf7180000418420.g2383"/>
    <property type="gene ID" value="scf7180000418420.g2383"/>
</dbReference>
<evidence type="ECO:0000313" key="2">
    <source>
        <dbReference type="Proteomes" id="UP000887560"/>
    </source>
</evidence>
<dbReference type="AlphaFoldDB" id="A0A915NLA6"/>